<name>A0ABR4GYH7_9EURO</name>
<feature type="region of interest" description="Disordered" evidence="1">
    <location>
        <begin position="217"/>
        <end position="266"/>
    </location>
</feature>
<dbReference type="EMBL" id="JBFXLT010000136">
    <property type="protein sequence ID" value="KAL2807628.1"/>
    <property type="molecule type" value="Genomic_DNA"/>
</dbReference>
<accession>A0ABR4GYH7</accession>
<reference evidence="3 4" key="1">
    <citation type="submission" date="2024-07" db="EMBL/GenBank/DDBJ databases">
        <title>Section-level genome sequencing and comparative genomics of Aspergillus sections Usti and Cavernicolus.</title>
        <authorList>
            <consortium name="Lawrence Berkeley National Laboratory"/>
            <person name="Nybo J.L."/>
            <person name="Vesth T.C."/>
            <person name="Theobald S."/>
            <person name="Frisvad J.C."/>
            <person name="Larsen T.O."/>
            <person name="Kjaerboelling I."/>
            <person name="Rothschild-Mancinelli K."/>
            <person name="Lyhne E.K."/>
            <person name="Kogle M.E."/>
            <person name="Barry K."/>
            <person name="Clum A."/>
            <person name="Na H."/>
            <person name="Ledsgaard L."/>
            <person name="Lin J."/>
            <person name="Lipzen A."/>
            <person name="Kuo A."/>
            <person name="Riley R."/>
            <person name="Mondo S."/>
            <person name="Labutti K."/>
            <person name="Haridas S."/>
            <person name="Pangalinan J."/>
            <person name="Salamov A.A."/>
            <person name="Simmons B.A."/>
            <person name="Magnuson J.K."/>
            <person name="Chen J."/>
            <person name="Drula E."/>
            <person name="Henrissat B."/>
            <person name="Wiebenga A."/>
            <person name="Lubbers R.J."/>
            <person name="Gomes A.C."/>
            <person name="Makela M.R."/>
            <person name="Stajich J."/>
            <person name="Grigoriev I.V."/>
            <person name="Mortensen U.H."/>
            <person name="De Vries R.P."/>
            <person name="Baker S.E."/>
            <person name="Andersen M.R."/>
        </authorList>
    </citation>
    <scope>NUCLEOTIDE SEQUENCE [LARGE SCALE GENOMIC DNA]</scope>
    <source>
        <strain evidence="3 4">CBS 588.65</strain>
    </source>
</reference>
<evidence type="ECO:0000313" key="4">
    <source>
        <dbReference type="Proteomes" id="UP001610334"/>
    </source>
</evidence>
<feature type="transmembrane region" description="Helical" evidence="2">
    <location>
        <begin position="26"/>
        <end position="47"/>
    </location>
</feature>
<keyword evidence="2" id="KW-0472">Membrane</keyword>
<keyword evidence="4" id="KW-1185">Reference proteome</keyword>
<protein>
    <submittedName>
        <fullName evidence="3">Uncharacterized protein</fullName>
    </submittedName>
</protein>
<gene>
    <name evidence="3" type="ORF">BJX63DRAFT_66488</name>
</gene>
<feature type="transmembrane region" description="Helical" evidence="2">
    <location>
        <begin position="54"/>
        <end position="72"/>
    </location>
</feature>
<evidence type="ECO:0000313" key="3">
    <source>
        <dbReference type="EMBL" id="KAL2807628.1"/>
    </source>
</evidence>
<evidence type="ECO:0000256" key="2">
    <source>
        <dbReference type="SAM" id="Phobius"/>
    </source>
</evidence>
<organism evidence="3 4">
    <name type="scientific">Aspergillus granulosus</name>
    <dbReference type="NCBI Taxonomy" id="176169"/>
    <lineage>
        <taxon>Eukaryota</taxon>
        <taxon>Fungi</taxon>
        <taxon>Dikarya</taxon>
        <taxon>Ascomycota</taxon>
        <taxon>Pezizomycotina</taxon>
        <taxon>Eurotiomycetes</taxon>
        <taxon>Eurotiomycetidae</taxon>
        <taxon>Eurotiales</taxon>
        <taxon>Aspergillaceae</taxon>
        <taxon>Aspergillus</taxon>
        <taxon>Aspergillus subgen. Nidulantes</taxon>
    </lineage>
</organism>
<keyword evidence="2" id="KW-0812">Transmembrane</keyword>
<comment type="caution">
    <text evidence="3">The sequence shown here is derived from an EMBL/GenBank/DDBJ whole genome shotgun (WGS) entry which is preliminary data.</text>
</comment>
<dbReference type="Proteomes" id="UP001610334">
    <property type="component" value="Unassembled WGS sequence"/>
</dbReference>
<sequence length="393" mass="43808">MGRLPDIESNVEFDDQPPQCQSWTSMIIWCVISYCCMLIIFISVCCSEYGLLKFGLLPLFVHGSPPALFYAFSQSHGHFSKPKGVEIIALVPFQEVQETEILDCYLLRNLASNGGLLDQVMFIPQTNHTDSLKWLATTVERTSSYAISDWNDFPFATANKIPNALYIWIDGAVFLEEHTIPTMVKTKLEHPDSLIVSANVVNEGPLEKLHSHPSITRSSVFDQRSRGTPVAPEAQIESSSSLNGDRLSPSGEDEFERTPIGKSISSKDGPGFGDWTVKAQQHYSFLYHVKLGNLYGYKFPMWTNPTGPISTYFFCFMGHDAAAVELFIRRNGSLGRAPEIGGDGIHRVKDTIIIDGKGLVAHYSSKPGLEKLRDTDVLQRYGSYARENICPNI</sequence>
<proteinExistence type="predicted"/>
<evidence type="ECO:0000256" key="1">
    <source>
        <dbReference type="SAM" id="MobiDB-lite"/>
    </source>
</evidence>
<keyword evidence="2" id="KW-1133">Transmembrane helix</keyword>